<dbReference type="InterPro" id="IPR050857">
    <property type="entry name" value="D-2-hydroxyacid_DH"/>
</dbReference>
<proteinExistence type="inferred from homology"/>
<dbReference type="GO" id="GO:0051287">
    <property type="term" value="F:NAD binding"/>
    <property type="evidence" value="ECO:0007669"/>
    <property type="project" value="InterPro"/>
</dbReference>
<dbReference type="Pfam" id="PF00389">
    <property type="entry name" value="2-Hacid_dh"/>
    <property type="match status" value="1"/>
</dbReference>
<dbReference type="GO" id="GO:0004617">
    <property type="term" value="F:phosphoglycerate dehydrogenase activity"/>
    <property type="evidence" value="ECO:0007669"/>
    <property type="project" value="UniProtKB-EC"/>
</dbReference>
<reference evidence="8" key="1">
    <citation type="submission" date="2020-02" db="EMBL/GenBank/DDBJ databases">
        <authorList>
            <person name="Meier V. D."/>
        </authorList>
    </citation>
    <scope>NUCLEOTIDE SEQUENCE</scope>
    <source>
        <strain evidence="8">AVDCRST_MAG13</strain>
    </source>
</reference>
<dbReference type="PROSITE" id="PS00065">
    <property type="entry name" value="D_2_HYDROXYACID_DH_1"/>
    <property type="match status" value="1"/>
</dbReference>
<keyword evidence="3 5" id="KW-0560">Oxidoreductase</keyword>
<feature type="domain" description="D-isomer specific 2-hydroxyacid dehydrogenase catalytic" evidence="6">
    <location>
        <begin position="17"/>
        <end position="307"/>
    </location>
</feature>
<protein>
    <submittedName>
        <fullName evidence="8">D-3-phosphoglycerate dehydrogenase</fullName>
        <ecNumber evidence="8">1.1.1.95</ecNumber>
    </submittedName>
</protein>
<keyword evidence="2" id="KW-0028">Amino-acid biosynthesis</keyword>
<dbReference type="InterPro" id="IPR029753">
    <property type="entry name" value="D-isomer_DH_CS"/>
</dbReference>
<dbReference type="PANTHER" id="PTHR42789">
    <property type="entry name" value="D-ISOMER SPECIFIC 2-HYDROXYACID DEHYDROGENASE FAMILY PROTEIN (AFU_ORTHOLOGUE AFUA_6G10090)"/>
    <property type="match status" value="1"/>
</dbReference>
<evidence type="ECO:0000313" key="8">
    <source>
        <dbReference type="EMBL" id="CAA9520699.1"/>
    </source>
</evidence>
<dbReference type="PANTHER" id="PTHR42789:SF1">
    <property type="entry name" value="D-ISOMER SPECIFIC 2-HYDROXYACID DEHYDROGENASE FAMILY PROTEIN (AFU_ORTHOLOGUE AFUA_6G10090)"/>
    <property type="match status" value="1"/>
</dbReference>
<evidence type="ECO:0000256" key="1">
    <source>
        <dbReference type="ARBA" id="ARBA00005854"/>
    </source>
</evidence>
<evidence type="ECO:0000256" key="5">
    <source>
        <dbReference type="RuleBase" id="RU003719"/>
    </source>
</evidence>
<dbReference type="InterPro" id="IPR006139">
    <property type="entry name" value="D-isomer_2_OHA_DH_cat_dom"/>
</dbReference>
<dbReference type="FunFam" id="3.40.50.720:FF:000203">
    <property type="entry name" value="D-3-phosphoglycerate dehydrogenase (SerA)"/>
    <property type="match status" value="1"/>
</dbReference>
<accession>A0A6J4TDR2</accession>
<dbReference type="SUPFAM" id="SSF52283">
    <property type="entry name" value="Formate/glycerate dehydrogenase catalytic domain-like"/>
    <property type="match status" value="1"/>
</dbReference>
<comment type="similarity">
    <text evidence="1 5">Belongs to the D-isomer specific 2-hydroxyacid dehydrogenase family.</text>
</comment>
<keyword evidence="4" id="KW-0520">NAD</keyword>
<dbReference type="EC" id="1.1.1.95" evidence="8"/>
<evidence type="ECO:0000259" key="6">
    <source>
        <dbReference type="Pfam" id="PF00389"/>
    </source>
</evidence>
<dbReference type="InterPro" id="IPR006140">
    <property type="entry name" value="D-isomer_DH_NAD-bd"/>
</dbReference>
<gene>
    <name evidence="8" type="ORF">AVDCRST_MAG13-3359</name>
</gene>
<evidence type="ECO:0000256" key="3">
    <source>
        <dbReference type="ARBA" id="ARBA00023002"/>
    </source>
</evidence>
<dbReference type="CDD" id="cd12172">
    <property type="entry name" value="PGDH_like_2"/>
    <property type="match status" value="1"/>
</dbReference>
<dbReference type="GO" id="GO:0008652">
    <property type="term" value="P:amino acid biosynthetic process"/>
    <property type="evidence" value="ECO:0007669"/>
    <property type="project" value="UniProtKB-KW"/>
</dbReference>
<evidence type="ECO:0000256" key="4">
    <source>
        <dbReference type="ARBA" id="ARBA00023027"/>
    </source>
</evidence>
<organism evidence="8">
    <name type="scientific">uncultured Solirubrobacteraceae bacterium</name>
    <dbReference type="NCBI Taxonomy" id="1162706"/>
    <lineage>
        <taxon>Bacteria</taxon>
        <taxon>Bacillati</taxon>
        <taxon>Actinomycetota</taxon>
        <taxon>Thermoleophilia</taxon>
        <taxon>Solirubrobacterales</taxon>
        <taxon>Solirubrobacteraceae</taxon>
        <taxon>environmental samples</taxon>
    </lineage>
</organism>
<dbReference type="SUPFAM" id="SSF51735">
    <property type="entry name" value="NAD(P)-binding Rossmann-fold domains"/>
    <property type="match status" value="1"/>
</dbReference>
<evidence type="ECO:0000256" key="2">
    <source>
        <dbReference type="ARBA" id="ARBA00022605"/>
    </source>
</evidence>
<feature type="domain" description="D-isomer specific 2-hydroxyacid dehydrogenase NAD-binding" evidence="7">
    <location>
        <begin position="113"/>
        <end position="284"/>
    </location>
</feature>
<dbReference type="Gene3D" id="3.40.50.720">
    <property type="entry name" value="NAD(P)-binding Rossmann-like Domain"/>
    <property type="match status" value="2"/>
</dbReference>
<evidence type="ECO:0000259" key="7">
    <source>
        <dbReference type="Pfam" id="PF02826"/>
    </source>
</evidence>
<dbReference type="InterPro" id="IPR036291">
    <property type="entry name" value="NAD(P)-bd_dom_sf"/>
</dbReference>
<dbReference type="Pfam" id="PF02826">
    <property type="entry name" value="2-Hacid_dh_C"/>
    <property type="match status" value="1"/>
</dbReference>
<dbReference type="InterPro" id="IPR029752">
    <property type="entry name" value="D-isomer_DH_CS1"/>
</dbReference>
<name>A0A6J4TDR2_9ACTN</name>
<dbReference type="PROSITE" id="PS00671">
    <property type="entry name" value="D_2_HYDROXYACID_DH_3"/>
    <property type="match status" value="1"/>
</dbReference>
<dbReference type="AlphaFoldDB" id="A0A6J4TDR2"/>
<sequence length="315" mass="32489">MSPRVLVGSRSFGQTFPEHLDALRDAGLEVVPNDAGRAYRADELLELLPGMDGIVTGTDELTAEVIAAAPRLKVIAKHGVGLDNVDLAAAERHGVRVQATAGAMHDSVADLALALVLALARGVVAAHADVAAGGWHPTTGIELRGRTMGIVGIGRIGREVARRAQAFGLRTCAHDPYPDEAWARAHDVELCGLDELLARSDIVSLHAPGGGGGPLLDAGRLARMKAGALLVNTSRGSLVDEAALAVALEEGRLGGAGLDVFAAEPPGDSPLLGRADVVLTPHVGGRTREAQQRMGEMCVRTCLEALAPDAAGRGA</sequence>
<dbReference type="EMBL" id="CADCVO010000533">
    <property type="protein sequence ID" value="CAA9520699.1"/>
    <property type="molecule type" value="Genomic_DNA"/>
</dbReference>